<dbReference type="AlphaFoldDB" id="D8M877"/>
<gene>
    <name evidence="2" type="ORF">GSBLH_T00004023001</name>
</gene>
<accession>D8M877</accession>
<dbReference type="InterPro" id="IPR050869">
    <property type="entry name" value="H3K4_H4K5_MeTrfase"/>
</dbReference>
<dbReference type="Pfam" id="PF00856">
    <property type="entry name" value="SET"/>
    <property type="match status" value="1"/>
</dbReference>
<evidence type="ECO:0000313" key="3">
    <source>
        <dbReference type="Proteomes" id="UP000008312"/>
    </source>
</evidence>
<dbReference type="PANTHER" id="PTHR12197:SF251">
    <property type="entry name" value="EG:BACR7C10.4 PROTEIN"/>
    <property type="match status" value="1"/>
</dbReference>
<dbReference type="EMBL" id="FN668683">
    <property type="protein sequence ID" value="CBK24266.2"/>
    <property type="molecule type" value="Genomic_DNA"/>
</dbReference>
<reference evidence="2" key="1">
    <citation type="submission" date="2010-02" db="EMBL/GenBank/DDBJ databases">
        <title>Sequencing and annotation of the Blastocystis hominis genome.</title>
        <authorList>
            <person name="Wincker P."/>
        </authorList>
    </citation>
    <scope>NUCLEOTIDE SEQUENCE</scope>
    <source>
        <strain evidence="2">Singapore isolate B</strain>
    </source>
</reference>
<dbReference type="InParanoid" id="D8M877"/>
<dbReference type="PANTHER" id="PTHR12197">
    <property type="entry name" value="HISTONE-LYSINE N-METHYLTRANSFERASE SMYD"/>
    <property type="match status" value="1"/>
</dbReference>
<feature type="domain" description="SET" evidence="1">
    <location>
        <begin position="81"/>
        <end position="164"/>
    </location>
</feature>
<dbReference type="GeneID" id="24921070"/>
<dbReference type="RefSeq" id="XP_012898314.1">
    <property type="nucleotide sequence ID" value="XM_013042860.1"/>
</dbReference>
<dbReference type="Proteomes" id="UP000008312">
    <property type="component" value="Unassembled WGS sequence"/>
</dbReference>
<keyword evidence="3" id="KW-1185">Reference proteome</keyword>
<dbReference type="Gene3D" id="2.170.270.10">
    <property type="entry name" value="SET domain"/>
    <property type="match status" value="1"/>
</dbReference>
<dbReference type="GO" id="GO:0005634">
    <property type="term" value="C:nucleus"/>
    <property type="evidence" value="ECO:0007669"/>
    <property type="project" value="TreeGrafter"/>
</dbReference>
<dbReference type="OrthoDB" id="5945798at2759"/>
<organism evidence="2">
    <name type="scientific">Blastocystis hominis</name>
    <dbReference type="NCBI Taxonomy" id="12968"/>
    <lineage>
        <taxon>Eukaryota</taxon>
        <taxon>Sar</taxon>
        <taxon>Stramenopiles</taxon>
        <taxon>Bigyra</taxon>
        <taxon>Opalozoa</taxon>
        <taxon>Opalinata</taxon>
        <taxon>Blastocystidae</taxon>
        <taxon>Blastocystis</taxon>
    </lineage>
</organism>
<protein>
    <recommendedName>
        <fullName evidence="1">SET domain-containing protein</fullName>
    </recommendedName>
</protein>
<evidence type="ECO:0000313" key="2">
    <source>
        <dbReference type="EMBL" id="CBK24266.2"/>
    </source>
</evidence>
<proteinExistence type="predicted"/>
<sequence length="167" mass="18555">MNLHQPMNSYILIVKMIYEICTHKAEKSMVDGVVTGDYTDIIDLCDNIDIIQPSMLSSYEQIATLLHSIVQSEPWYSDSLCPLSTITSCIGKLYSNRFAVTTIDLSAPLGRSFTQETAIALYPLLSLANHRCTPNATVVFDGLKATLRALQPIHKGEEITVLSKNEF</sequence>
<dbReference type="SUPFAM" id="SSF82199">
    <property type="entry name" value="SET domain"/>
    <property type="match status" value="1"/>
</dbReference>
<dbReference type="InterPro" id="IPR001214">
    <property type="entry name" value="SET_dom"/>
</dbReference>
<name>D8M877_BLAHO</name>
<evidence type="ECO:0000259" key="1">
    <source>
        <dbReference type="PROSITE" id="PS50280"/>
    </source>
</evidence>
<dbReference type="InterPro" id="IPR046341">
    <property type="entry name" value="SET_dom_sf"/>
</dbReference>
<dbReference type="PROSITE" id="PS50280">
    <property type="entry name" value="SET"/>
    <property type="match status" value="1"/>
</dbReference>